<evidence type="ECO:0000313" key="2">
    <source>
        <dbReference type="Proteomes" id="UP000765509"/>
    </source>
</evidence>
<dbReference type="Proteomes" id="UP000765509">
    <property type="component" value="Unassembled WGS sequence"/>
</dbReference>
<gene>
    <name evidence="1" type="ORF">O181_079295</name>
</gene>
<proteinExistence type="predicted"/>
<sequence>MTSALPPDHLTPFPFLLSCTNWLPQQLLIVSTSGQCFLCFTQDMLPLRQLQISNHPPLFFHIPAQYSLPLTMLTLWKFPIDVSSLKHPSSSTCPHNSLRCLPCLRSRHAL</sequence>
<dbReference type="AlphaFoldDB" id="A0A9Q3FEK1"/>
<name>A0A9Q3FEK1_9BASI</name>
<reference evidence="1" key="1">
    <citation type="submission" date="2021-03" db="EMBL/GenBank/DDBJ databases">
        <title>Draft genome sequence of rust myrtle Austropuccinia psidii MF-1, a brazilian biotype.</title>
        <authorList>
            <person name="Quecine M.C."/>
            <person name="Pachon D.M.R."/>
            <person name="Bonatelli M.L."/>
            <person name="Correr F.H."/>
            <person name="Franceschini L.M."/>
            <person name="Leite T.F."/>
            <person name="Margarido G.R.A."/>
            <person name="Almeida C.A."/>
            <person name="Ferrarezi J.A."/>
            <person name="Labate C.A."/>
        </authorList>
    </citation>
    <scope>NUCLEOTIDE SEQUENCE</scope>
    <source>
        <strain evidence="1">MF-1</strain>
    </source>
</reference>
<protein>
    <submittedName>
        <fullName evidence="1">Uncharacterized protein</fullName>
    </submittedName>
</protein>
<keyword evidence="2" id="KW-1185">Reference proteome</keyword>
<organism evidence="1 2">
    <name type="scientific">Austropuccinia psidii MF-1</name>
    <dbReference type="NCBI Taxonomy" id="1389203"/>
    <lineage>
        <taxon>Eukaryota</taxon>
        <taxon>Fungi</taxon>
        <taxon>Dikarya</taxon>
        <taxon>Basidiomycota</taxon>
        <taxon>Pucciniomycotina</taxon>
        <taxon>Pucciniomycetes</taxon>
        <taxon>Pucciniales</taxon>
        <taxon>Sphaerophragmiaceae</taxon>
        <taxon>Austropuccinia</taxon>
    </lineage>
</organism>
<comment type="caution">
    <text evidence="1">The sequence shown here is derived from an EMBL/GenBank/DDBJ whole genome shotgun (WGS) entry which is preliminary data.</text>
</comment>
<evidence type="ECO:0000313" key="1">
    <source>
        <dbReference type="EMBL" id="MBW0539580.1"/>
    </source>
</evidence>
<accession>A0A9Q3FEK1</accession>
<dbReference type="EMBL" id="AVOT02044207">
    <property type="protein sequence ID" value="MBW0539580.1"/>
    <property type="molecule type" value="Genomic_DNA"/>
</dbReference>